<evidence type="ECO:0000313" key="1">
    <source>
        <dbReference type="EMBL" id="PNG94541.1"/>
    </source>
</evidence>
<evidence type="ECO:0000313" key="2">
    <source>
        <dbReference type="Proteomes" id="UP000236520"/>
    </source>
</evidence>
<dbReference type="Gene3D" id="3.40.50.720">
    <property type="entry name" value="NAD(P)-binding Rossmann-like Domain"/>
    <property type="match status" value="1"/>
</dbReference>
<protein>
    <recommendedName>
        <fullName evidence="3">Short-chain dehydrogenase/reductase SDR</fullName>
    </recommendedName>
</protein>
<comment type="caution">
    <text evidence="1">The sequence shown here is derived from an EMBL/GenBank/DDBJ whole genome shotgun (WGS) entry which is preliminary data.</text>
</comment>
<organism evidence="1 2">
    <name type="scientific">Streptomyces malaysiensis</name>
    <dbReference type="NCBI Taxonomy" id="92644"/>
    <lineage>
        <taxon>Bacteria</taxon>
        <taxon>Bacillati</taxon>
        <taxon>Actinomycetota</taxon>
        <taxon>Actinomycetes</taxon>
        <taxon>Kitasatosporales</taxon>
        <taxon>Streptomycetaceae</taxon>
        <taxon>Streptomyces</taxon>
        <taxon>Streptomyces violaceusniger group</taxon>
    </lineage>
</organism>
<dbReference type="Proteomes" id="UP000236520">
    <property type="component" value="Unassembled WGS sequence"/>
</dbReference>
<evidence type="ECO:0008006" key="3">
    <source>
        <dbReference type="Google" id="ProtNLM"/>
    </source>
</evidence>
<dbReference type="InterPro" id="IPR036291">
    <property type="entry name" value="NAD(P)-bd_dom_sf"/>
</dbReference>
<keyword evidence="2" id="KW-1185">Reference proteome</keyword>
<sequence length="83" mass="8681">MGGQDLGRLCAKPDDQVCCGLHAYGRAKLANLAYTLDLAQRLKGDGISVFAADPGGAVTTMTTGTMSSSRVVAPWLRPEGPWS</sequence>
<gene>
    <name evidence="1" type="ORF">SMF913_10566</name>
</gene>
<accession>A0A2J7Z2N3</accession>
<name>A0A2J7Z2N3_STRMQ</name>
<dbReference type="AlphaFoldDB" id="A0A2J7Z2N3"/>
<dbReference type="RefSeq" id="WP_432445187.1">
    <property type="nucleotide sequence ID" value="NZ_LJIW01000001.1"/>
</dbReference>
<proteinExistence type="predicted"/>
<dbReference type="EMBL" id="LJIW01000001">
    <property type="protein sequence ID" value="PNG94541.1"/>
    <property type="molecule type" value="Genomic_DNA"/>
</dbReference>
<dbReference type="SUPFAM" id="SSF51735">
    <property type="entry name" value="NAD(P)-binding Rossmann-fold domains"/>
    <property type="match status" value="1"/>
</dbReference>
<reference evidence="1 2" key="1">
    <citation type="submission" date="2015-09" db="EMBL/GenBank/DDBJ databases">
        <title>Genome sequence, genome mining and natural product profiling of a biocontrol bacterium Streptomyces malaysiensis F913.</title>
        <authorList>
            <person name="Xu Y."/>
            <person name="Wei J."/>
            <person name="Xie J."/>
            <person name="Li T."/>
            <person name="Zhou Z."/>
        </authorList>
    </citation>
    <scope>NUCLEOTIDE SEQUENCE [LARGE SCALE GENOMIC DNA]</scope>
    <source>
        <strain evidence="1 2">F913</strain>
    </source>
</reference>